<dbReference type="AlphaFoldDB" id="A0A0F9I368"/>
<comment type="caution">
    <text evidence="1">The sequence shown here is derived from an EMBL/GenBank/DDBJ whole genome shotgun (WGS) entry which is preliminary data.</text>
</comment>
<gene>
    <name evidence="1" type="ORF">LCGC14_1991160</name>
</gene>
<dbReference type="EMBL" id="LAZR01022460">
    <property type="protein sequence ID" value="KKL81802.1"/>
    <property type="molecule type" value="Genomic_DNA"/>
</dbReference>
<name>A0A0F9I368_9ZZZZ</name>
<proteinExistence type="predicted"/>
<reference evidence="1" key="1">
    <citation type="journal article" date="2015" name="Nature">
        <title>Complex archaea that bridge the gap between prokaryotes and eukaryotes.</title>
        <authorList>
            <person name="Spang A."/>
            <person name="Saw J.H."/>
            <person name="Jorgensen S.L."/>
            <person name="Zaremba-Niedzwiedzka K."/>
            <person name="Martijn J."/>
            <person name="Lind A.E."/>
            <person name="van Eijk R."/>
            <person name="Schleper C."/>
            <person name="Guy L."/>
            <person name="Ettema T.J."/>
        </authorList>
    </citation>
    <scope>NUCLEOTIDE SEQUENCE</scope>
</reference>
<organism evidence="1">
    <name type="scientific">marine sediment metagenome</name>
    <dbReference type="NCBI Taxonomy" id="412755"/>
    <lineage>
        <taxon>unclassified sequences</taxon>
        <taxon>metagenomes</taxon>
        <taxon>ecological metagenomes</taxon>
    </lineage>
</organism>
<evidence type="ECO:0000313" key="1">
    <source>
        <dbReference type="EMBL" id="KKL81802.1"/>
    </source>
</evidence>
<accession>A0A0F9I368</accession>
<feature type="non-terminal residue" evidence="1">
    <location>
        <position position="22"/>
    </location>
</feature>
<protein>
    <submittedName>
        <fullName evidence="1">Uncharacterized protein</fullName>
    </submittedName>
</protein>
<sequence length="22" mass="2098">MPGRVVGWAAGRAVGQTAGSAV</sequence>